<feature type="region of interest" description="Disordered" evidence="1">
    <location>
        <begin position="92"/>
        <end position="163"/>
    </location>
</feature>
<feature type="domain" description="Transposase (putative) gypsy type" evidence="2">
    <location>
        <begin position="206"/>
        <end position="273"/>
    </location>
</feature>
<feature type="compositionally biased region" description="Polar residues" evidence="1">
    <location>
        <begin position="92"/>
        <end position="103"/>
    </location>
</feature>
<evidence type="ECO:0000259" key="2">
    <source>
        <dbReference type="Pfam" id="PF04195"/>
    </source>
</evidence>
<proteinExistence type="predicted"/>
<dbReference type="InterPro" id="IPR007321">
    <property type="entry name" value="Transposase_28"/>
</dbReference>
<accession>A0AAD8SSP9</accession>
<dbReference type="PANTHER" id="PTHR33026">
    <property type="entry name" value="OS06G0360600 PROTEIN"/>
    <property type="match status" value="1"/>
</dbReference>
<dbReference type="Proteomes" id="UP001231189">
    <property type="component" value="Unassembled WGS sequence"/>
</dbReference>
<name>A0AAD8SSP9_LOLMU</name>
<feature type="region of interest" description="Disordered" evidence="1">
    <location>
        <begin position="34"/>
        <end position="53"/>
    </location>
</feature>
<reference evidence="3" key="1">
    <citation type="submission" date="2023-07" db="EMBL/GenBank/DDBJ databases">
        <title>A chromosome-level genome assembly of Lolium multiflorum.</title>
        <authorList>
            <person name="Chen Y."/>
            <person name="Copetti D."/>
            <person name="Kolliker R."/>
            <person name="Studer B."/>
        </authorList>
    </citation>
    <scope>NUCLEOTIDE SEQUENCE</scope>
    <source>
        <strain evidence="3">02402/16</strain>
        <tissue evidence="3">Leaf</tissue>
    </source>
</reference>
<feature type="region of interest" description="Disordered" evidence="1">
    <location>
        <begin position="434"/>
        <end position="534"/>
    </location>
</feature>
<feature type="region of interest" description="Disordered" evidence="1">
    <location>
        <begin position="1"/>
        <end position="22"/>
    </location>
</feature>
<dbReference type="Pfam" id="PF04195">
    <property type="entry name" value="Transposase_28"/>
    <property type="match status" value="1"/>
</dbReference>
<dbReference type="PANTHER" id="PTHR33026:SF7">
    <property type="entry name" value="OS03G0100275 PROTEIN"/>
    <property type="match status" value="1"/>
</dbReference>
<dbReference type="EMBL" id="JAUUTY010000003">
    <property type="protein sequence ID" value="KAK1663747.1"/>
    <property type="molecule type" value="Genomic_DNA"/>
</dbReference>
<evidence type="ECO:0000256" key="1">
    <source>
        <dbReference type="SAM" id="MobiDB-lite"/>
    </source>
</evidence>
<organism evidence="3 4">
    <name type="scientific">Lolium multiflorum</name>
    <name type="common">Italian ryegrass</name>
    <name type="synonym">Lolium perenne subsp. multiflorum</name>
    <dbReference type="NCBI Taxonomy" id="4521"/>
    <lineage>
        <taxon>Eukaryota</taxon>
        <taxon>Viridiplantae</taxon>
        <taxon>Streptophyta</taxon>
        <taxon>Embryophyta</taxon>
        <taxon>Tracheophyta</taxon>
        <taxon>Spermatophyta</taxon>
        <taxon>Magnoliopsida</taxon>
        <taxon>Liliopsida</taxon>
        <taxon>Poales</taxon>
        <taxon>Poaceae</taxon>
        <taxon>BOP clade</taxon>
        <taxon>Pooideae</taxon>
        <taxon>Poodae</taxon>
        <taxon>Poeae</taxon>
        <taxon>Poeae Chloroplast Group 2 (Poeae type)</taxon>
        <taxon>Loliodinae</taxon>
        <taxon>Loliinae</taxon>
        <taxon>Lolium</taxon>
    </lineage>
</organism>
<feature type="region of interest" description="Disordered" evidence="1">
    <location>
        <begin position="544"/>
        <end position="563"/>
    </location>
</feature>
<keyword evidence="4" id="KW-1185">Reference proteome</keyword>
<dbReference type="AlphaFoldDB" id="A0AAD8SSP9"/>
<feature type="compositionally biased region" description="Low complexity" evidence="1">
    <location>
        <begin position="127"/>
        <end position="163"/>
    </location>
</feature>
<gene>
    <name evidence="3" type="ORF">QYE76_051906</name>
</gene>
<comment type="caution">
    <text evidence="3">The sequence shown here is derived from an EMBL/GenBank/DDBJ whole genome shotgun (WGS) entry which is preliminary data.</text>
</comment>
<protein>
    <recommendedName>
        <fullName evidence="2">Transposase (putative) gypsy type domain-containing protein</fullName>
    </recommendedName>
</protein>
<sequence>MEPLGPHGLSHPPGGQRYGEEVSLSPSCSVAVKAAVNPDRGPRSPRGRATGAPGGYKCPWSGTEAPFFFLVLPLCSFFRSSLSPFRRGYSTASLANSGGQPSRRSFAEPASPLRHSSATGPRVSTARSSPPRSPLVRSGSSSPFRLSWTTSSSSSSMAQPSGSWRCSYMREDDIQRFVRLRRILAGVITRAPGEEMEPRPEPGERVVFGAHLDRGLGLPASNFFRRFLEFFGLQPHHLPANACVLLSCYVAFMEGYAGLWPDVEFWSRLFYIKAQTTEGHLRTCGAASIYPRTGTSFPKIPTVDSVKNWQMSFFYVRNENPAFDRLNLPEYNPAPPVGRLNWGHNFKSADPDAEVNLLMDFLSECVTGGRLSAEDLLCTYVERRVLPLQRRVHKIGHMSGRLDPTRTSKALTKAQLFNRQGIEDGDLAQKIWTPDHADPADQAGDQAGDDDLPEVPDQGGQGEHNPPPSPEQELEPEEPAESGTGPIPAVPLRSRPPGASATSAPRGQKRAGGGSTAKLEAKVKKQRRLWPKKVPEAGAAIKFTQAARPPPVPSQRSRAGGVDPAVVDACAARRDRAACGHILGCASFCGTWPRYPG</sequence>
<evidence type="ECO:0000313" key="3">
    <source>
        <dbReference type="EMBL" id="KAK1663747.1"/>
    </source>
</evidence>
<feature type="compositionally biased region" description="Low complexity" evidence="1">
    <location>
        <begin position="1"/>
        <end position="15"/>
    </location>
</feature>
<evidence type="ECO:0000313" key="4">
    <source>
        <dbReference type="Proteomes" id="UP001231189"/>
    </source>
</evidence>